<dbReference type="EMBL" id="PPCN01000008">
    <property type="protein sequence ID" value="POF29623.1"/>
    <property type="molecule type" value="Genomic_DNA"/>
</dbReference>
<gene>
    <name evidence="2" type="ORF">CLV41_10846</name>
</gene>
<name>A0A2S3UQ06_9HYPH</name>
<proteinExistence type="predicted"/>
<feature type="compositionally biased region" description="Polar residues" evidence="1">
    <location>
        <begin position="1"/>
        <end position="13"/>
    </location>
</feature>
<organism evidence="2 3">
    <name type="scientific">Roseibium marinum</name>
    <dbReference type="NCBI Taxonomy" id="281252"/>
    <lineage>
        <taxon>Bacteria</taxon>
        <taxon>Pseudomonadati</taxon>
        <taxon>Pseudomonadota</taxon>
        <taxon>Alphaproteobacteria</taxon>
        <taxon>Hyphomicrobiales</taxon>
        <taxon>Stappiaceae</taxon>
        <taxon>Roseibium</taxon>
    </lineage>
</organism>
<dbReference type="AlphaFoldDB" id="A0A2S3UQ06"/>
<accession>A0A2S3UQ06</accession>
<reference evidence="2 3" key="1">
    <citation type="submission" date="2018-01" db="EMBL/GenBank/DDBJ databases">
        <title>Genomic Encyclopedia of Archaeal and Bacterial Type Strains, Phase II (KMG-II): from individual species to whole genera.</title>
        <authorList>
            <person name="Goeker M."/>
        </authorList>
    </citation>
    <scope>NUCLEOTIDE SEQUENCE [LARGE SCALE GENOMIC DNA]</scope>
    <source>
        <strain evidence="2 3">DSM 17023</strain>
    </source>
</reference>
<protein>
    <submittedName>
        <fullName evidence="2">Uncharacterized protein</fullName>
    </submittedName>
</protein>
<feature type="region of interest" description="Disordered" evidence="1">
    <location>
        <begin position="1"/>
        <end position="45"/>
    </location>
</feature>
<comment type="caution">
    <text evidence="2">The sequence shown here is derived from an EMBL/GenBank/DDBJ whole genome shotgun (WGS) entry which is preliminary data.</text>
</comment>
<evidence type="ECO:0000313" key="2">
    <source>
        <dbReference type="EMBL" id="POF29623.1"/>
    </source>
</evidence>
<dbReference type="Proteomes" id="UP000236959">
    <property type="component" value="Unassembled WGS sequence"/>
</dbReference>
<sequence length="155" mass="17500">MQNRMTVISSATGTDWAAERSSRPAPSPNWPLADTSTASTIHAGDIPHWDTNRRYHSWPKWPSQSESLSTKSEQVHIRDGEGLDVIQFIPNRQNTKTVVVTAIDENIEHIHVDATLIKSKTRPGELLEKFTGLIEEIKLKKNYSAEQSEQERSPN</sequence>
<keyword evidence="3" id="KW-1185">Reference proteome</keyword>
<evidence type="ECO:0000313" key="3">
    <source>
        <dbReference type="Proteomes" id="UP000236959"/>
    </source>
</evidence>
<evidence type="ECO:0000256" key="1">
    <source>
        <dbReference type="SAM" id="MobiDB-lite"/>
    </source>
</evidence>